<dbReference type="EMBL" id="JACHCC010000005">
    <property type="protein sequence ID" value="MBB6499827.1"/>
    <property type="molecule type" value="Genomic_DNA"/>
</dbReference>
<dbReference type="SUPFAM" id="SSF46689">
    <property type="entry name" value="Homeodomain-like"/>
    <property type="match status" value="1"/>
</dbReference>
<dbReference type="GO" id="GO:0003677">
    <property type="term" value="F:DNA binding"/>
    <property type="evidence" value="ECO:0007669"/>
    <property type="project" value="UniProtKB-KW"/>
</dbReference>
<dbReference type="InterPro" id="IPR036271">
    <property type="entry name" value="Tet_transcr_reg_TetR-rel_C_sf"/>
</dbReference>
<reference evidence="6 7" key="1">
    <citation type="submission" date="2020-08" db="EMBL/GenBank/DDBJ databases">
        <title>Genomic Encyclopedia of Type Strains, Phase IV (KMG-V): Genome sequencing to study the core and pangenomes of soil and plant-associated prokaryotes.</title>
        <authorList>
            <person name="Whitman W."/>
        </authorList>
    </citation>
    <scope>NUCLEOTIDE SEQUENCE [LARGE SCALE GENOMIC DNA]</scope>
    <source>
        <strain evidence="6 7">M2T3</strain>
    </source>
</reference>
<dbReference type="Proteomes" id="UP000521017">
    <property type="component" value="Unassembled WGS sequence"/>
</dbReference>
<proteinExistence type="predicted"/>
<evidence type="ECO:0000259" key="5">
    <source>
        <dbReference type="Pfam" id="PF16925"/>
    </source>
</evidence>
<keyword evidence="2" id="KW-0238">DNA-binding</keyword>
<dbReference type="PANTHER" id="PTHR47506">
    <property type="entry name" value="TRANSCRIPTIONAL REGULATORY PROTEIN"/>
    <property type="match status" value="1"/>
</dbReference>
<dbReference type="PANTHER" id="PTHR47506:SF10">
    <property type="entry name" value="TRANSCRIPTIONAL REGULATORY PROTEIN"/>
    <property type="match status" value="1"/>
</dbReference>
<dbReference type="SUPFAM" id="SSF48498">
    <property type="entry name" value="Tetracyclin repressor-like, C-terminal domain"/>
    <property type="match status" value="1"/>
</dbReference>
<dbReference type="Pfam" id="PF00440">
    <property type="entry name" value="TetR_N"/>
    <property type="match status" value="1"/>
</dbReference>
<evidence type="ECO:0000256" key="2">
    <source>
        <dbReference type="ARBA" id="ARBA00023125"/>
    </source>
</evidence>
<comment type="caution">
    <text evidence="6">The sequence shown here is derived from an EMBL/GenBank/DDBJ whole genome shotgun (WGS) entry which is preliminary data.</text>
</comment>
<dbReference type="Gene3D" id="1.10.357.10">
    <property type="entry name" value="Tetracycline Repressor, domain 2"/>
    <property type="match status" value="1"/>
</dbReference>
<feature type="domain" description="Tetracyclin repressor-like C-terminal" evidence="5">
    <location>
        <begin position="92"/>
        <end position="183"/>
    </location>
</feature>
<dbReference type="Pfam" id="PF16925">
    <property type="entry name" value="TetR_C_13"/>
    <property type="match status" value="1"/>
</dbReference>
<accession>A0A7X0J4T4</accession>
<evidence type="ECO:0000313" key="6">
    <source>
        <dbReference type="EMBL" id="MBB6499827.1"/>
    </source>
</evidence>
<evidence type="ECO:0000313" key="7">
    <source>
        <dbReference type="Proteomes" id="UP000521017"/>
    </source>
</evidence>
<keyword evidence="3" id="KW-0804">Transcription</keyword>
<protein>
    <submittedName>
        <fullName evidence="6">TetR/AcrR family transcriptional repressor of nem operon</fullName>
    </submittedName>
</protein>
<feature type="domain" description="HTH tetR-type" evidence="4">
    <location>
        <begin position="14"/>
        <end position="56"/>
    </location>
</feature>
<dbReference type="Gene3D" id="1.10.10.60">
    <property type="entry name" value="Homeodomain-like"/>
    <property type="match status" value="1"/>
</dbReference>
<dbReference type="InterPro" id="IPR009057">
    <property type="entry name" value="Homeodomain-like_sf"/>
</dbReference>
<evidence type="ECO:0000259" key="4">
    <source>
        <dbReference type="Pfam" id="PF00440"/>
    </source>
</evidence>
<dbReference type="AlphaFoldDB" id="A0A7X0J4T4"/>
<organism evidence="6 7">
    <name type="scientific">Pedobacter cryoconitis</name>
    <dbReference type="NCBI Taxonomy" id="188932"/>
    <lineage>
        <taxon>Bacteria</taxon>
        <taxon>Pseudomonadati</taxon>
        <taxon>Bacteroidota</taxon>
        <taxon>Sphingobacteriia</taxon>
        <taxon>Sphingobacteriales</taxon>
        <taxon>Sphingobacteriaceae</taxon>
        <taxon>Pedobacter</taxon>
    </lineage>
</organism>
<sequence>MARSKEFDPTEKLVKARDLFWEKGYHVTSMQDLVSEMQVNRRSMYDTYGDKYKLFTESLQSYALETYSEYKLAALGEESPLKAIELIVYKAIARSFEEKKVCMVVKSSFEVAPLDPGVRELLKQLTQRLIFIFEDLIIKGQQAGEISLKKDAKRAAQFMVGSFAGLWQMQALFDDREMVEQMAKQNIESLK</sequence>
<evidence type="ECO:0000256" key="1">
    <source>
        <dbReference type="ARBA" id="ARBA00023015"/>
    </source>
</evidence>
<name>A0A7X0J4T4_9SPHI</name>
<dbReference type="RefSeq" id="WP_184624558.1">
    <property type="nucleotide sequence ID" value="NZ_JACHCC010000005.1"/>
</dbReference>
<gene>
    <name evidence="6" type="ORF">HDF25_001971</name>
</gene>
<keyword evidence="1" id="KW-0805">Transcription regulation</keyword>
<evidence type="ECO:0000256" key="3">
    <source>
        <dbReference type="ARBA" id="ARBA00023163"/>
    </source>
</evidence>
<dbReference type="InterPro" id="IPR001647">
    <property type="entry name" value="HTH_TetR"/>
</dbReference>
<dbReference type="InterPro" id="IPR011075">
    <property type="entry name" value="TetR_C"/>
</dbReference>